<dbReference type="InterPro" id="IPR038538">
    <property type="entry name" value="MTERF_sf"/>
</dbReference>
<comment type="caution">
    <text evidence="1">The sequence shown here is derived from an EMBL/GenBank/DDBJ whole genome shotgun (WGS) entry which is preliminary data.</text>
</comment>
<dbReference type="AlphaFoldDB" id="A0A0F9CRK7"/>
<organism evidence="1">
    <name type="scientific">marine sediment metagenome</name>
    <dbReference type="NCBI Taxonomy" id="412755"/>
    <lineage>
        <taxon>unclassified sequences</taxon>
        <taxon>metagenomes</taxon>
        <taxon>ecological metagenomes</taxon>
    </lineage>
</organism>
<evidence type="ECO:0000313" key="1">
    <source>
        <dbReference type="EMBL" id="KKK99241.1"/>
    </source>
</evidence>
<dbReference type="EMBL" id="LAZR01045286">
    <property type="protein sequence ID" value="KKK99241.1"/>
    <property type="molecule type" value="Genomic_DNA"/>
</dbReference>
<gene>
    <name evidence="1" type="ORF">LCGC14_2634720</name>
</gene>
<proteinExistence type="predicted"/>
<name>A0A0F9CRK7_9ZZZZ</name>
<reference evidence="1" key="1">
    <citation type="journal article" date="2015" name="Nature">
        <title>Complex archaea that bridge the gap between prokaryotes and eukaryotes.</title>
        <authorList>
            <person name="Spang A."/>
            <person name="Saw J.H."/>
            <person name="Jorgensen S.L."/>
            <person name="Zaremba-Niedzwiedzka K."/>
            <person name="Martijn J."/>
            <person name="Lind A.E."/>
            <person name="van Eijk R."/>
            <person name="Schleper C."/>
            <person name="Guy L."/>
            <person name="Ettema T.J."/>
        </authorList>
    </citation>
    <scope>NUCLEOTIDE SEQUENCE</scope>
</reference>
<dbReference type="Gene3D" id="1.25.70.10">
    <property type="entry name" value="Transcription termination factor 3, mitochondrial"/>
    <property type="match status" value="1"/>
</dbReference>
<sequence length="133" mass="15437">MRVKQVLKDLLGELSSQVRDISLDFIRNGYNESEIKNSFKYLLGLGIKRKRIAGNAALLSFKTQILQDRYDYLRRLQIAPKNISIHAHLLGRDQQTMQHNYDNLRRLQITPKSISTYAQLLGLNPETIQHMQS</sequence>
<accession>A0A0F9CRK7</accession>
<protein>
    <submittedName>
        <fullName evidence="1">Uncharacterized protein</fullName>
    </submittedName>
</protein>